<gene>
    <name evidence="1" type="ORF">LCGC14_0811680</name>
</gene>
<dbReference type="AlphaFoldDB" id="A0A0F9PLI5"/>
<proteinExistence type="predicted"/>
<sequence>MIVHDIKISIEIDGYKYITKDYNSFWIAVDDLISFFSSLIKKDMKQLTEKEE</sequence>
<protein>
    <submittedName>
        <fullName evidence="1">Uncharacterized protein</fullName>
    </submittedName>
</protein>
<comment type="caution">
    <text evidence="1">The sequence shown here is derived from an EMBL/GenBank/DDBJ whole genome shotgun (WGS) entry which is preliminary data.</text>
</comment>
<evidence type="ECO:0000313" key="1">
    <source>
        <dbReference type="EMBL" id="KKN32645.1"/>
    </source>
</evidence>
<accession>A0A0F9PLI5</accession>
<dbReference type="EMBL" id="LAZR01002237">
    <property type="protein sequence ID" value="KKN32645.1"/>
    <property type="molecule type" value="Genomic_DNA"/>
</dbReference>
<name>A0A0F9PLI5_9ZZZZ</name>
<organism evidence="1">
    <name type="scientific">marine sediment metagenome</name>
    <dbReference type="NCBI Taxonomy" id="412755"/>
    <lineage>
        <taxon>unclassified sequences</taxon>
        <taxon>metagenomes</taxon>
        <taxon>ecological metagenomes</taxon>
    </lineage>
</organism>
<reference evidence="1" key="1">
    <citation type="journal article" date="2015" name="Nature">
        <title>Complex archaea that bridge the gap between prokaryotes and eukaryotes.</title>
        <authorList>
            <person name="Spang A."/>
            <person name="Saw J.H."/>
            <person name="Jorgensen S.L."/>
            <person name="Zaremba-Niedzwiedzka K."/>
            <person name="Martijn J."/>
            <person name="Lind A.E."/>
            <person name="van Eijk R."/>
            <person name="Schleper C."/>
            <person name="Guy L."/>
            <person name="Ettema T.J."/>
        </authorList>
    </citation>
    <scope>NUCLEOTIDE SEQUENCE</scope>
</reference>